<dbReference type="STRING" id="444157.Tneu_1150"/>
<evidence type="ECO:0000313" key="6">
    <source>
        <dbReference type="Proteomes" id="UP000001694"/>
    </source>
</evidence>
<evidence type="ECO:0000313" key="5">
    <source>
        <dbReference type="EMBL" id="ACB40080.1"/>
    </source>
</evidence>
<accession>B1Y8K1</accession>
<dbReference type="EMBL" id="CP001014">
    <property type="protein sequence ID" value="ACB40080.1"/>
    <property type="molecule type" value="Genomic_DNA"/>
</dbReference>
<dbReference type="GO" id="GO:0051607">
    <property type="term" value="P:defense response to virus"/>
    <property type="evidence" value="ECO:0007669"/>
    <property type="project" value="UniProtKB-KW"/>
</dbReference>
<dbReference type="Proteomes" id="UP000001694">
    <property type="component" value="Chromosome"/>
</dbReference>
<comment type="similarity">
    <text evidence="1">Belongs to the CRISPR-associated Csm4 family.</text>
</comment>
<evidence type="ECO:0000256" key="3">
    <source>
        <dbReference type="ARBA" id="ARBA00022884"/>
    </source>
</evidence>
<dbReference type="eggNOG" id="arCOG03223">
    <property type="taxonomic scope" value="Archaea"/>
</dbReference>
<organism evidence="5 6">
    <name type="scientific">Pyrobaculum neutrophilum (strain DSM 2338 / JCM 9278 / NBRC 100436 / V24Sta)</name>
    <name type="common">Thermoproteus neutrophilus</name>
    <dbReference type="NCBI Taxonomy" id="444157"/>
    <lineage>
        <taxon>Archaea</taxon>
        <taxon>Thermoproteota</taxon>
        <taxon>Thermoprotei</taxon>
        <taxon>Thermoproteales</taxon>
        <taxon>Thermoproteaceae</taxon>
        <taxon>Pyrobaculum</taxon>
    </lineage>
</organism>
<protein>
    <recommendedName>
        <fullName evidence="2">CRISPR system Cms protein Csm4</fullName>
    </recommendedName>
</protein>
<dbReference type="InterPro" id="IPR005510">
    <property type="entry name" value="Csm4"/>
</dbReference>
<dbReference type="HOGENOM" id="CLU_1010544_0_0_2"/>
<gene>
    <name evidence="5" type="ordered locus">Tneu_1150</name>
</gene>
<dbReference type="NCBIfam" id="TIGR01903">
    <property type="entry name" value="cas5_csm4"/>
    <property type="match status" value="1"/>
</dbReference>
<sequence length="275" mass="30056">MVAMRVGYAVLRFVTPIHVGRWTLYDSWDYVPSDAIYSALYALGVRGGFRVSSAYPMVADASDRLHLPAPLPATWRLQLLRGAAPEEAKAVKRLRYIPLECLKGGDVPKRRGDRWTCGGLELKDRPYGERLAVARNALSRVNQMAEPYRIAVFNPLVPYVVYYQGLDVSYLKLLGEVGVGGKRSSGLGKFEVVEVGEVDVGDSGSAALLMGVGRPVGYERALGEWAVRSWSCTWGAVGPASVLMDGGVVWGSFDFEDLGGGGCVKILRPLWLWIS</sequence>
<reference evidence="5" key="1">
    <citation type="submission" date="2008-03" db="EMBL/GenBank/DDBJ databases">
        <title>Complete sequence of Thermoproteus neutrophilus V24Sta.</title>
        <authorList>
            <consortium name="US DOE Joint Genome Institute"/>
            <person name="Copeland A."/>
            <person name="Lucas S."/>
            <person name="Lapidus A."/>
            <person name="Glavina del Rio T."/>
            <person name="Dalin E."/>
            <person name="Tice H."/>
            <person name="Bruce D."/>
            <person name="Goodwin L."/>
            <person name="Pitluck S."/>
            <person name="Sims D."/>
            <person name="Brettin T."/>
            <person name="Detter J.C."/>
            <person name="Han C."/>
            <person name="Kuske C.R."/>
            <person name="Schmutz J."/>
            <person name="Larimer F."/>
            <person name="Land M."/>
            <person name="Hauser L."/>
            <person name="Kyrpides N."/>
            <person name="Mikhailova N."/>
            <person name="Biddle J.F."/>
            <person name="Zhang Z."/>
            <person name="Fitz-Gibbon S.T."/>
            <person name="Lowe T.M."/>
            <person name="Saltikov C."/>
            <person name="House C.H."/>
            <person name="Richardson P."/>
        </authorList>
    </citation>
    <scope>NUCLEOTIDE SEQUENCE [LARGE SCALE GENOMIC DNA]</scope>
    <source>
        <strain evidence="5">V24Sta</strain>
    </source>
</reference>
<evidence type="ECO:0000256" key="1">
    <source>
        <dbReference type="ARBA" id="ARBA00005772"/>
    </source>
</evidence>
<dbReference type="GO" id="GO:0003723">
    <property type="term" value="F:RNA binding"/>
    <property type="evidence" value="ECO:0007669"/>
    <property type="project" value="UniProtKB-KW"/>
</dbReference>
<keyword evidence="3" id="KW-0694">RNA-binding</keyword>
<keyword evidence="4" id="KW-0051">Antiviral defense</keyword>
<name>B1Y8K1_PYRNV</name>
<evidence type="ECO:0000256" key="2">
    <source>
        <dbReference type="ARBA" id="ARBA00016109"/>
    </source>
</evidence>
<dbReference type="AlphaFoldDB" id="B1Y8K1"/>
<proteinExistence type="inferred from homology"/>
<keyword evidence="6" id="KW-1185">Reference proteome</keyword>
<dbReference type="KEGG" id="tne:Tneu_1150"/>
<evidence type="ECO:0000256" key="4">
    <source>
        <dbReference type="ARBA" id="ARBA00023118"/>
    </source>
</evidence>